<reference evidence="1 2" key="1">
    <citation type="journal article" date="2024" name="Commun. Biol.">
        <title>Comparative genomic analysis of thermophilic fungi reveals convergent evolutionary adaptations and gene losses.</title>
        <authorList>
            <person name="Steindorff A.S."/>
            <person name="Aguilar-Pontes M.V."/>
            <person name="Robinson A.J."/>
            <person name="Andreopoulos B."/>
            <person name="LaButti K."/>
            <person name="Kuo A."/>
            <person name="Mondo S."/>
            <person name="Riley R."/>
            <person name="Otillar R."/>
            <person name="Haridas S."/>
            <person name="Lipzen A."/>
            <person name="Grimwood J."/>
            <person name="Schmutz J."/>
            <person name="Clum A."/>
            <person name="Reid I.D."/>
            <person name="Moisan M.C."/>
            <person name="Butler G."/>
            <person name="Nguyen T.T.M."/>
            <person name="Dewar K."/>
            <person name="Conant G."/>
            <person name="Drula E."/>
            <person name="Henrissat B."/>
            <person name="Hansel C."/>
            <person name="Singer S."/>
            <person name="Hutchinson M.I."/>
            <person name="de Vries R.P."/>
            <person name="Natvig D.O."/>
            <person name="Powell A.J."/>
            <person name="Tsang A."/>
            <person name="Grigoriev I.V."/>
        </authorList>
    </citation>
    <scope>NUCLEOTIDE SEQUENCE [LARGE SCALE GENOMIC DNA]</scope>
    <source>
        <strain evidence="1 2">CBS 494.80</strain>
    </source>
</reference>
<name>A0ABR4CGV5_9HELO</name>
<protein>
    <recommendedName>
        <fullName evidence="3">SMODS and SLOG-associating 2TM effector domain-containing protein</fullName>
    </recommendedName>
</protein>
<accession>A0ABR4CGV5</accession>
<keyword evidence="2" id="KW-1185">Reference proteome</keyword>
<dbReference type="Proteomes" id="UP001595075">
    <property type="component" value="Unassembled WGS sequence"/>
</dbReference>
<evidence type="ECO:0000313" key="1">
    <source>
        <dbReference type="EMBL" id="KAL2069185.1"/>
    </source>
</evidence>
<evidence type="ECO:0000313" key="2">
    <source>
        <dbReference type="Proteomes" id="UP001595075"/>
    </source>
</evidence>
<proteinExistence type="predicted"/>
<gene>
    <name evidence="1" type="ORF">VTL71DRAFT_15523</name>
</gene>
<dbReference type="EMBL" id="JAZHXI010000008">
    <property type="protein sequence ID" value="KAL2069185.1"/>
    <property type="molecule type" value="Genomic_DNA"/>
</dbReference>
<sequence length="191" mass="22257">MNLDRVRAYYKRFSTAVRYAPHRTWIELQNLHTCPYYSISALWGCVGFYIGLTRRDPIDLNFVFWLLVGYAHFVDSTFKANRLERIQTLGALRELPSEERDTKIEEMWLQCKWTSRRLERDQQDLDETAEEKQPMLVEVNQGLTMVGSSSPLFMAIETQSDCTYYLANSTQCHAPVALGVSYEQKSAKHDQ</sequence>
<comment type="caution">
    <text evidence="1">The sequence shown here is derived from an EMBL/GenBank/DDBJ whole genome shotgun (WGS) entry which is preliminary data.</text>
</comment>
<organism evidence="1 2">
    <name type="scientific">Oculimacula yallundae</name>
    <dbReference type="NCBI Taxonomy" id="86028"/>
    <lineage>
        <taxon>Eukaryota</taxon>
        <taxon>Fungi</taxon>
        <taxon>Dikarya</taxon>
        <taxon>Ascomycota</taxon>
        <taxon>Pezizomycotina</taxon>
        <taxon>Leotiomycetes</taxon>
        <taxon>Helotiales</taxon>
        <taxon>Ploettnerulaceae</taxon>
        <taxon>Oculimacula</taxon>
    </lineage>
</organism>
<evidence type="ECO:0008006" key="3">
    <source>
        <dbReference type="Google" id="ProtNLM"/>
    </source>
</evidence>